<proteinExistence type="predicted"/>
<gene>
    <name evidence="1" type="ORF">QBC40DRAFT_189724</name>
</gene>
<organism evidence="1 2">
    <name type="scientific">Triangularia verruculosa</name>
    <dbReference type="NCBI Taxonomy" id="2587418"/>
    <lineage>
        <taxon>Eukaryota</taxon>
        <taxon>Fungi</taxon>
        <taxon>Dikarya</taxon>
        <taxon>Ascomycota</taxon>
        <taxon>Pezizomycotina</taxon>
        <taxon>Sordariomycetes</taxon>
        <taxon>Sordariomycetidae</taxon>
        <taxon>Sordariales</taxon>
        <taxon>Podosporaceae</taxon>
        <taxon>Triangularia</taxon>
    </lineage>
</organism>
<reference evidence="1" key="2">
    <citation type="submission" date="2023-05" db="EMBL/GenBank/DDBJ databases">
        <authorList>
            <consortium name="Lawrence Berkeley National Laboratory"/>
            <person name="Steindorff A."/>
            <person name="Hensen N."/>
            <person name="Bonometti L."/>
            <person name="Westerberg I."/>
            <person name="Brannstrom I.O."/>
            <person name="Guillou S."/>
            <person name="Cros-Aarteil S."/>
            <person name="Calhoun S."/>
            <person name="Haridas S."/>
            <person name="Kuo A."/>
            <person name="Mondo S."/>
            <person name="Pangilinan J."/>
            <person name="Riley R."/>
            <person name="Labutti K."/>
            <person name="Andreopoulos B."/>
            <person name="Lipzen A."/>
            <person name="Chen C."/>
            <person name="Yanf M."/>
            <person name="Daum C."/>
            <person name="Ng V."/>
            <person name="Clum A."/>
            <person name="Ohm R."/>
            <person name="Martin F."/>
            <person name="Silar P."/>
            <person name="Natvig D."/>
            <person name="Lalanne C."/>
            <person name="Gautier V."/>
            <person name="Ament-Velasquez S.L."/>
            <person name="Kruys A."/>
            <person name="Hutchinson M.I."/>
            <person name="Powell A.J."/>
            <person name="Barry K."/>
            <person name="Miller A.N."/>
            <person name="Grigoriev I.V."/>
            <person name="Debuchy R."/>
            <person name="Gladieux P."/>
            <person name="Thoren M.H."/>
            <person name="Johannesson H."/>
        </authorList>
    </citation>
    <scope>NUCLEOTIDE SEQUENCE</scope>
    <source>
        <strain evidence="1">CBS 315.58</strain>
    </source>
</reference>
<dbReference type="Proteomes" id="UP001303160">
    <property type="component" value="Unassembled WGS sequence"/>
</dbReference>
<evidence type="ECO:0000313" key="1">
    <source>
        <dbReference type="EMBL" id="KAK4205408.1"/>
    </source>
</evidence>
<dbReference type="EMBL" id="MU863876">
    <property type="protein sequence ID" value="KAK4205408.1"/>
    <property type="molecule type" value="Genomic_DNA"/>
</dbReference>
<sequence length="690" mass="75340">MSMNSIIGAIQAQLVADNNIPKPRFILEMSNFMIRDVQYEPGIADDLDRVGFGIISYTWGRFQNKRTYEDSPNAPKFDQINGPGNPNGIWWYIPRMNAGYFTIDDVRGILQKLNMKYVWWDWACIPQSWDSSNTVDPRRAPKIIGTLAARLQPLIEQEVAKQSYIYTLAQHGFIWLHDIEYVAQGSPNISAIQTCLQRGQVSYRLAELQAAVSSYERIKAEDNWLSSMWTFQEGILLNTDHIIDPRDDRLLSTRTSAQFARLADKQGNTFTSDTCFRGEATLLDITGRATLLACNIVDLVIQAIAANDYATANTLLMLVSRLYETGLVGVAADSPLDVLEAAKARGGNFIRDADYCVNAILGALRVVLPPGTPSGATPDGLAERKRTLMAALTERSGWKMILLSKPTLGSFSAAYPQDPTAGSGDWTSSILGRAWNFSSLGSFITSSVGRPRPRALPIPARGPGVGHVVPDNISIPQLVPYTNNVLFMGAIQVTDNISLPPLRHAKIAEALLGLPPSNTDAMVIGPEDPGASVFGNPPPYGFFAYNVKTNGETVPMGPQWTSCRFYASQLQPPRPGPPGPYPVKLSRCYVNPVDYANAFGLDGFGPESFVLLPIEDVSVYDGTITGGDLQRVVVLRCVVLRDFRSARPPQSPAVIGGGIFLGIGDFTFSGSPGATTIASVLGERWAIYMY</sequence>
<accession>A0AAN6XRV3</accession>
<comment type="caution">
    <text evidence="1">The sequence shown here is derived from an EMBL/GenBank/DDBJ whole genome shotgun (WGS) entry which is preliminary data.</text>
</comment>
<dbReference type="AlphaFoldDB" id="A0AAN6XRV3"/>
<reference evidence="1" key="1">
    <citation type="journal article" date="2023" name="Mol. Phylogenet. Evol.">
        <title>Genome-scale phylogeny and comparative genomics of the fungal order Sordariales.</title>
        <authorList>
            <person name="Hensen N."/>
            <person name="Bonometti L."/>
            <person name="Westerberg I."/>
            <person name="Brannstrom I.O."/>
            <person name="Guillou S."/>
            <person name="Cros-Aarteil S."/>
            <person name="Calhoun S."/>
            <person name="Haridas S."/>
            <person name="Kuo A."/>
            <person name="Mondo S."/>
            <person name="Pangilinan J."/>
            <person name="Riley R."/>
            <person name="LaButti K."/>
            <person name="Andreopoulos B."/>
            <person name="Lipzen A."/>
            <person name="Chen C."/>
            <person name="Yan M."/>
            <person name="Daum C."/>
            <person name="Ng V."/>
            <person name="Clum A."/>
            <person name="Steindorff A."/>
            <person name="Ohm R.A."/>
            <person name="Martin F."/>
            <person name="Silar P."/>
            <person name="Natvig D.O."/>
            <person name="Lalanne C."/>
            <person name="Gautier V."/>
            <person name="Ament-Velasquez S.L."/>
            <person name="Kruys A."/>
            <person name="Hutchinson M.I."/>
            <person name="Powell A.J."/>
            <person name="Barry K."/>
            <person name="Miller A.N."/>
            <person name="Grigoriev I.V."/>
            <person name="Debuchy R."/>
            <person name="Gladieux P."/>
            <person name="Hiltunen Thoren M."/>
            <person name="Johannesson H."/>
        </authorList>
    </citation>
    <scope>NUCLEOTIDE SEQUENCE</scope>
    <source>
        <strain evidence="1">CBS 315.58</strain>
    </source>
</reference>
<evidence type="ECO:0000313" key="2">
    <source>
        <dbReference type="Proteomes" id="UP001303160"/>
    </source>
</evidence>
<name>A0AAN6XRV3_9PEZI</name>
<protein>
    <submittedName>
        <fullName evidence="1">Uncharacterized protein</fullName>
    </submittedName>
</protein>
<feature type="non-terminal residue" evidence="1">
    <location>
        <position position="690"/>
    </location>
</feature>
<keyword evidence="2" id="KW-1185">Reference proteome</keyword>